<evidence type="ECO:0000313" key="11">
    <source>
        <dbReference type="Ensembl" id="ENSCMUP00000024824.2"/>
    </source>
</evidence>
<feature type="compositionally biased region" description="Basic and acidic residues" evidence="8">
    <location>
        <begin position="628"/>
        <end position="640"/>
    </location>
</feature>
<evidence type="ECO:0000256" key="9">
    <source>
        <dbReference type="SAM" id="Phobius"/>
    </source>
</evidence>
<evidence type="ECO:0000256" key="4">
    <source>
        <dbReference type="ARBA" id="ARBA00022692"/>
    </source>
</evidence>
<feature type="compositionally biased region" description="Basic and acidic residues" evidence="8">
    <location>
        <begin position="707"/>
        <end position="733"/>
    </location>
</feature>
<feature type="compositionally biased region" description="Basic and acidic residues" evidence="8">
    <location>
        <begin position="1177"/>
        <end position="1193"/>
    </location>
</feature>
<name>A0A8C3ERH0_CORMO</name>
<reference evidence="11" key="3">
    <citation type="submission" date="2025-09" db="UniProtKB">
        <authorList>
            <consortium name="Ensembl"/>
        </authorList>
    </citation>
    <scope>IDENTIFICATION</scope>
</reference>
<feature type="transmembrane region" description="Helical" evidence="9">
    <location>
        <begin position="559"/>
        <end position="580"/>
    </location>
</feature>
<feature type="compositionally biased region" description="Basic and acidic residues" evidence="8">
    <location>
        <begin position="1228"/>
        <end position="1240"/>
    </location>
</feature>
<feature type="compositionally biased region" description="Basic and acidic residues" evidence="8">
    <location>
        <begin position="994"/>
        <end position="1045"/>
    </location>
</feature>
<feature type="compositionally biased region" description="Basic and acidic residues" evidence="8">
    <location>
        <begin position="1053"/>
        <end position="1078"/>
    </location>
</feature>
<comment type="similarity">
    <text evidence="2">Belongs to the amino acid/polyamine transporter 2 family.</text>
</comment>
<dbReference type="PANTHER" id="PTHR22950:SF646">
    <property type="entry name" value="SODIUM-COUPLED NEUTRAL AMINO ACID TRANSPORTER 10-RELATED"/>
    <property type="match status" value="1"/>
</dbReference>
<feature type="compositionally biased region" description="Basic and acidic residues" evidence="8">
    <location>
        <begin position="799"/>
        <end position="812"/>
    </location>
</feature>
<evidence type="ECO:0000256" key="2">
    <source>
        <dbReference type="ARBA" id="ARBA00008066"/>
    </source>
</evidence>
<protein>
    <submittedName>
        <fullName evidence="11">Solute carrier family 38 member 10</fullName>
    </submittedName>
</protein>
<feature type="region of interest" description="Disordered" evidence="8">
    <location>
        <begin position="1090"/>
        <end position="1285"/>
    </location>
</feature>
<comment type="subcellular location">
    <subcellularLocation>
        <location evidence="1">Membrane</location>
        <topology evidence="1">Multi-pass membrane protein</topology>
    </subcellularLocation>
</comment>
<feature type="compositionally biased region" description="Basic and acidic residues" evidence="8">
    <location>
        <begin position="826"/>
        <end position="884"/>
    </location>
</feature>
<evidence type="ECO:0000256" key="7">
    <source>
        <dbReference type="ARBA" id="ARBA00023136"/>
    </source>
</evidence>
<dbReference type="Ensembl" id="ENSCMUT00000026667.2">
    <property type="protein sequence ID" value="ENSCMUP00000024824.2"/>
    <property type="gene ID" value="ENSCMUG00000015117.2"/>
</dbReference>
<feature type="compositionally biased region" description="Acidic residues" evidence="8">
    <location>
        <begin position="1258"/>
        <end position="1271"/>
    </location>
</feature>
<accession>A0A8C3ERH0</accession>
<dbReference type="Proteomes" id="UP000694553">
    <property type="component" value="Unassembled WGS sequence"/>
</dbReference>
<keyword evidence="3" id="KW-0813">Transport</keyword>
<keyword evidence="7 9" id="KW-0472">Membrane</keyword>
<gene>
    <name evidence="11" type="primary">SLC38A10</name>
</gene>
<keyword evidence="12" id="KW-1185">Reference proteome</keyword>
<feature type="compositionally biased region" description="Basic and acidic residues" evidence="8">
    <location>
        <begin position="679"/>
        <end position="698"/>
    </location>
</feature>
<feature type="compositionally biased region" description="Gly residues" evidence="8">
    <location>
        <begin position="1164"/>
        <end position="1176"/>
    </location>
</feature>
<proteinExistence type="inferred from homology"/>
<sequence>MWGVRPRQSWGRLRLGWGADVCAQLDACPDVQAGGDAGVMGCPRGAFQRPPSRREPPLGCQRCRKMCGHACIRTHMHVKAGTHPCSCLSTHGSERMCVLVQSRTSLAVLSSPGVPPTTRTPHLPSQHQRVQASEAAGASPLRRADHVTSCGGGGSRKCRCGRCRVGAGPVGPWRARAAEGHRALRGLRAGRGARGAATNRVPRRGDLPPRAMAAAAAAAGSNWGLIMNVVNSIVGVSVLTVPFCFRQCGIILGAVLLIFCSWMTHQSCMFLVKSANLSKRRTYPGLAFHAYGKAGKMLVETSMIGLMLGTCIAFYVVIGDLGSNFFAQMLGFQVSGSFRIVLLFAVSLCIVLPLSLQRNMMASIQSFSAMALIFYTVFMFVVVVSSFNHGLFSGQWLQRVSYVRWEGIFRCIPIFGMSFACQSQVLPTYDSLDEPSVKIMSSIFASSLNVVTTFYIMVGFFGYVSYTEAIAGNVLMNFPSNVVTEMIRVGFMMSVAVGFPMMILPCRQALNTLLFEQQQKDGTFAAGGYMPPLRFKALTLAVVFGTMVGGIMIPNVETVLGLTGATMGSLICFICPALIYKKIHKNALCSQIILWIGLGMLVISTYTTLSATEDTPVRMEAVGLEHLDREENRIDQDSVKLPEQNPVVEEPEDDRDKPKVPEEKEEMEQPQIKVPVQVAKREEERGKVEEKVQLDRPDQGIALPVGEAHRHEPPVPHDEVVVDMGREREESNENKVAPGGAKDHLLEEPARLKSQKEAPGPKQGKEVVAENQQRGGTAGPVPNLQKVPEAAVQQGGRPPYKDLEPGKARLEGKAQVAVPDGDTAEAADRDKSQLQLPRKAEEAEKSMEKEADPGEKQELPLPERAEPLENRNTEEKQEKVETKLGEAGPAKLLDHNVLLQVIKEQQVQHKQLLDQQAKLLAVIEEQHKEIHQQRQEEGAEEKPKPAEAQPEPAVPLSRSREDEGLGAKGDTAGKPLSKEQTEQRPGQQPPDSTKQQRDIVGRLEEAGHRRDIPVVPPKEWKVPLQENDRAVKNPAENRDPFHGDAQRVPAARNHLEKKPLAEDLGGEREAKAGRDVHEKKNFLKAVEAATAPIQREQPGAAKVQGVAGKSLERDSGIDLKAKALSQVEPKDLAVVPDSSSNRNVAVREQHPRERERQRGAEAEGAGGLQRGPPGHGHGQEEDPREEPRGRQGRGDGGPSNGADRKPGPQDAPAPKPENRAATPGDPQQPERDVKPNRDLKLQGGLDLRRRRRDLLPPDQEEEEEEEEEEEAAAPGAGGVLIGLNPLPDVKVNDLRSALETRLSRVAEGAQHLVRSRHIQQVTQDRSP</sequence>
<dbReference type="OMA" id="PRMKPKQ"/>
<evidence type="ECO:0000256" key="1">
    <source>
        <dbReference type="ARBA" id="ARBA00004141"/>
    </source>
</evidence>
<evidence type="ECO:0000256" key="5">
    <source>
        <dbReference type="ARBA" id="ARBA00022970"/>
    </source>
</evidence>
<feature type="compositionally biased region" description="Polar residues" evidence="8">
    <location>
        <begin position="983"/>
        <end position="993"/>
    </location>
</feature>
<dbReference type="InterPro" id="IPR013057">
    <property type="entry name" value="AA_transpt_TM"/>
</dbReference>
<feature type="compositionally biased region" description="Basic and acidic residues" evidence="8">
    <location>
        <begin position="928"/>
        <end position="945"/>
    </location>
</feature>
<evidence type="ECO:0000259" key="10">
    <source>
        <dbReference type="Pfam" id="PF01490"/>
    </source>
</evidence>
<evidence type="ECO:0000256" key="8">
    <source>
        <dbReference type="SAM" id="MobiDB-lite"/>
    </source>
</evidence>
<feature type="transmembrane region" description="Helical" evidence="9">
    <location>
        <begin position="297"/>
        <end position="318"/>
    </location>
</feature>
<keyword evidence="5" id="KW-0029">Amino-acid transport</keyword>
<reference evidence="12" key="1">
    <citation type="submission" date="2019-10" db="EMBL/GenBank/DDBJ databases">
        <title>Corvus moneduloides (New Caledonian crow) genome, bCorMon1, primary haplotype.</title>
        <authorList>
            <person name="Rutz C."/>
            <person name="Fungtammasan C."/>
            <person name="Mountcastle J."/>
            <person name="Formenti G."/>
            <person name="Chow W."/>
            <person name="Howe K."/>
            <person name="Steele M.P."/>
            <person name="Fernandes J."/>
            <person name="Gilbert M.T.P."/>
            <person name="Fedrigo O."/>
            <person name="Jarvis E.D."/>
            <person name="Gemmell N."/>
        </authorList>
    </citation>
    <scope>NUCLEOTIDE SEQUENCE [LARGE SCALE GENOMIC DNA]</scope>
</reference>
<dbReference type="PANTHER" id="PTHR22950">
    <property type="entry name" value="AMINO ACID TRANSPORTER"/>
    <property type="match status" value="1"/>
</dbReference>
<feature type="transmembrane region" description="Helical" evidence="9">
    <location>
        <begin position="592"/>
        <end position="609"/>
    </location>
</feature>
<accession>A0A8U7P190</accession>
<feature type="transmembrane region" description="Helical" evidence="9">
    <location>
        <begin position="535"/>
        <end position="553"/>
    </location>
</feature>
<feature type="transmembrane region" description="Helical" evidence="9">
    <location>
        <begin position="368"/>
        <end position="387"/>
    </location>
</feature>
<feature type="compositionally biased region" description="Basic and acidic residues" evidence="8">
    <location>
        <begin position="741"/>
        <end position="756"/>
    </location>
</feature>
<feature type="region of interest" description="Disordered" evidence="8">
    <location>
        <begin position="628"/>
        <end position="889"/>
    </location>
</feature>
<keyword evidence="4 9" id="KW-0812">Transmembrane</keyword>
<organism evidence="11 12">
    <name type="scientific">Corvus moneduloides</name>
    <name type="common">New Caledonian crow</name>
    <dbReference type="NCBI Taxonomy" id="1196302"/>
    <lineage>
        <taxon>Eukaryota</taxon>
        <taxon>Metazoa</taxon>
        <taxon>Chordata</taxon>
        <taxon>Craniata</taxon>
        <taxon>Vertebrata</taxon>
        <taxon>Euteleostomi</taxon>
        <taxon>Archelosauria</taxon>
        <taxon>Archosauria</taxon>
        <taxon>Dinosauria</taxon>
        <taxon>Saurischia</taxon>
        <taxon>Theropoda</taxon>
        <taxon>Coelurosauria</taxon>
        <taxon>Aves</taxon>
        <taxon>Neognathae</taxon>
        <taxon>Neoaves</taxon>
        <taxon>Telluraves</taxon>
        <taxon>Australaves</taxon>
        <taxon>Passeriformes</taxon>
        <taxon>Corvoidea</taxon>
        <taxon>Corvidae</taxon>
        <taxon>Corvus</taxon>
    </lineage>
</organism>
<keyword evidence="6 9" id="KW-1133">Transmembrane helix</keyword>
<feature type="transmembrane region" description="Helical" evidence="9">
    <location>
        <begin position="439"/>
        <end position="466"/>
    </location>
</feature>
<feature type="transmembrane region" description="Helical" evidence="9">
    <location>
        <begin position="250"/>
        <end position="272"/>
    </location>
</feature>
<dbReference type="GO" id="GO:0015179">
    <property type="term" value="F:L-amino acid transmembrane transporter activity"/>
    <property type="evidence" value="ECO:0007669"/>
    <property type="project" value="TreeGrafter"/>
</dbReference>
<evidence type="ECO:0000313" key="12">
    <source>
        <dbReference type="Proteomes" id="UP000694553"/>
    </source>
</evidence>
<dbReference type="GO" id="GO:0016020">
    <property type="term" value="C:membrane"/>
    <property type="evidence" value="ECO:0007669"/>
    <property type="project" value="UniProtKB-SubCell"/>
</dbReference>
<dbReference type="Pfam" id="PF01490">
    <property type="entry name" value="Aa_trans"/>
    <property type="match status" value="1"/>
</dbReference>
<feature type="compositionally biased region" description="Basic and acidic residues" evidence="8">
    <location>
        <begin position="1145"/>
        <end position="1161"/>
    </location>
</feature>
<feature type="domain" description="Amino acid transporter transmembrane" evidence="10">
    <location>
        <begin position="220"/>
        <end position="604"/>
    </location>
</feature>
<reference evidence="11" key="2">
    <citation type="submission" date="2025-08" db="UniProtKB">
        <authorList>
            <consortium name="Ensembl"/>
        </authorList>
    </citation>
    <scope>IDENTIFICATION</scope>
</reference>
<feature type="region of interest" description="Disordered" evidence="8">
    <location>
        <begin position="928"/>
        <end position="1078"/>
    </location>
</feature>
<feature type="compositionally biased region" description="Basic and acidic residues" evidence="8">
    <location>
        <begin position="1110"/>
        <end position="1121"/>
    </location>
</feature>
<evidence type="ECO:0000256" key="3">
    <source>
        <dbReference type="ARBA" id="ARBA00022448"/>
    </source>
</evidence>
<feature type="transmembrane region" description="Helical" evidence="9">
    <location>
        <begin position="338"/>
        <end position="356"/>
    </location>
</feature>
<evidence type="ECO:0000256" key="6">
    <source>
        <dbReference type="ARBA" id="ARBA00022989"/>
    </source>
</evidence>